<dbReference type="Gene3D" id="2.60.120.470">
    <property type="entry name" value="PITH domain"/>
    <property type="match status" value="1"/>
</dbReference>
<evidence type="ECO:0000259" key="4">
    <source>
        <dbReference type="PROSITE" id="PS51532"/>
    </source>
</evidence>
<evidence type="ECO:0000313" key="5">
    <source>
        <dbReference type="EMBL" id="KAJ9606390.1"/>
    </source>
</evidence>
<dbReference type="Pfam" id="PF06201">
    <property type="entry name" value="PITH"/>
    <property type="match status" value="1"/>
</dbReference>
<keyword evidence="6" id="KW-1185">Reference proteome</keyword>
<dbReference type="InterPro" id="IPR037047">
    <property type="entry name" value="PITH_dom_sf"/>
</dbReference>
<dbReference type="PANTHER" id="PTHR46115">
    <property type="entry name" value="THIOREDOXIN-LIKE PROTEIN 1"/>
    <property type="match status" value="1"/>
</dbReference>
<evidence type="ECO:0000259" key="3">
    <source>
        <dbReference type="PROSITE" id="PS51352"/>
    </source>
</evidence>
<proteinExistence type="inferred from homology"/>
<feature type="domain" description="Thioredoxin" evidence="3">
    <location>
        <begin position="1"/>
        <end position="109"/>
    </location>
</feature>
<organism evidence="5 6">
    <name type="scientific">Cladophialophora chaetospira</name>
    <dbReference type="NCBI Taxonomy" id="386627"/>
    <lineage>
        <taxon>Eukaryota</taxon>
        <taxon>Fungi</taxon>
        <taxon>Dikarya</taxon>
        <taxon>Ascomycota</taxon>
        <taxon>Pezizomycotina</taxon>
        <taxon>Eurotiomycetes</taxon>
        <taxon>Chaetothyriomycetidae</taxon>
        <taxon>Chaetothyriales</taxon>
        <taxon>Herpotrichiellaceae</taxon>
        <taxon>Cladophialophora</taxon>
    </lineage>
</organism>
<dbReference type="InterPro" id="IPR013766">
    <property type="entry name" value="Thioredoxin_domain"/>
</dbReference>
<evidence type="ECO:0000256" key="1">
    <source>
        <dbReference type="ARBA" id="ARBA00008987"/>
    </source>
</evidence>
<feature type="domain" description="PITH" evidence="4">
    <location>
        <begin position="129"/>
        <end position="318"/>
    </location>
</feature>
<dbReference type="PRINTS" id="PR00421">
    <property type="entry name" value="THIOREDOXIN"/>
</dbReference>
<dbReference type="InterPro" id="IPR008979">
    <property type="entry name" value="Galactose-bd-like_sf"/>
</dbReference>
<dbReference type="SUPFAM" id="SSF52833">
    <property type="entry name" value="Thioredoxin-like"/>
    <property type="match status" value="1"/>
</dbReference>
<dbReference type="Pfam" id="PF00085">
    <property type="entry name" value="Thioredoxin"/>
    <property type="match status" value="1"/>
</dbReference>
<comment type="caution">
    <text evidence="5">The sequence shown here is derived from an EMBL/GenBank/DDBJ whole genome shotgun (WGS) entry which is preliminary data.</text>
</comment>
<comment type="similarity">
    <text evidence="1">Belongs to the thioredoxin family.</text>
</comment>
<dbReference type="Gene3D" id="3.40.30.10">
    <property type="entry name" value="Glutaredoxin"/>
    <property type="match status" value="1"/>
</dbReference>
<dbReference type="Proteomes" id="UP001172673">
    <property type="component" value="Unassembled WGS sequence"/>
</dbReference>
<reference evidence="5" key="1">
    <citation type="submission" date="2022-10" db="EMBL/GenBank/DDBJ databases">
        <title>Culturing micro-colonial fungi from biological soil crusts in the Mojave desert and describing Neophaeococcomyces mojavensis, and introducing the new genera and species Taxawa tesnikishii.</title>
        <authorList>
            <person name="Kurbessoian T."/>
            <person name="Stajich J.E."/>
        </authorList>
    </citation>
    <scope>NUCLEOTIDE SEQUENCE</scope>
    <source>
        <strain evidence="5">TK_41</strain>
    </source>
</reference>
<dbReference type="CDD" id="cd02947">
    <property type="entry name" value="TRX_family"/>
    <property type="match status" value="1"/>
</dbReference>
<dbReference type="InterPro" id="IPR017937">
    <property type="entry name" value="Thioredoxin_CS"/>
</dbReference>
<name>A0AA38X423_9EURO</name>
<accession>A0AA38X423</accession>
<dbReference type="PROSITE" id="PS51532">
    <property type="entry name" value="PITH"/>
    <property type="match status" value="1"/>
</dbReference>
<keyword evidence="2" id="KW-1015">Disulfide bond</keyword>
<dbReference type="GO" id="GO:0005737">
    <property type="term" value="C:cytoplasm"/>
    <property type="evidence" value="ECO:0007669"/>
    <property type="project" value="UniProtKB-ARBA"/>
</dbReference>
<dbReference type="InterPro" id="IPR036249">
    <property type="entry name" value="Thioredoxin-like_sf"/>
</dbReference>
<dbReference type="SUPFAM" id="SSF49785">
    <property type="entry name" value="Galactose-binding domain-like"/>
    <property type="match status" value="1"/>
</dbReference>
<dbReference type="InterPro" id="IPR010400">
    <property type="entry name" value="PITH_dom"/>
</dbReference>
<evidence type="ECO:0000256" key="2">
    <source>
        <dbReference type="ARBA" id="ARBA00023157"/>
    </source>
</evidence>
<evidence type="ECO:0000313" key="6">
    <source>
        <dbReference type="Proteomes" id="UP001172673"/>
    </source>
</evidence>
<dbReference type="PROSITE" id="PS00194">
    <property type="entry name" value="THIOREDOXIN_1"/>
    <property type="match status" value="1"/>
</dbReference>
<dbReference type="EMBL" id="JAPDRK010000014">
    <property type="protein sequence ID" value="KAJ9606390.1"/>
    <property type="molecule type" value="Genomic_DNA"/>
</dbReference>
<dbReference type="PROSITE" id="PS51352">
    <property type="entry name" value="THIOREDOXIN_2"/>
    <property type="match status" value="1"/>
</dbReference>
<sequence length="318" mass="35491">MSKTLHIESTDQFSALLSSSTIVVADFYADWCGPCKQIAPIFEQLSAQLSRPNKITFAKIDTDKQQDLSRSYGVKAMPTFMVFKNARQVEFIEGADPRKLSNVVKDLANEVNKMDTGEVAGSSSGGTWLGAALPRGYGDVTNQVDFLSLELLNWDSEHGNARTLISSDKPKAQSEAKSDWVESDTDEQLMFYIPFQSTLKIHSLHLTSLPTDTDDDEQPSRPKLVKIYTNRPRILGFEEADDTQAAQEVTLSEKDWDSKTGTAKIELRIVKFQNVSSIVLYVVESEGDNEKVRIDRIRIIGETGEKRDGKIEKIASDD</sequence>
<protein>
    <submittedName>
        <fullName evidence="5">Thioredoxin-like protein 1</fullName>
    </submittedName>
</protein>
<gene>
    <name evidence="5" type="primary">txl1</name>
    <name evidence="5" type="ORF">H2200_009351</name>
</gene>
<dbReference type="AlphaFoldDB" id="A0AA38X423"/>